<protein>
    <submittedName>
        <fullName evidence="2">Uncharacterized protein</fullName>
    </submittedName>
</protein>
<reference evidence="2 3" key="1">
    <citation type="submission" date="2020-08" db="EMBL/GenBank/DDBJ databases">
        <title>Genomic Encyclopedia of Type Strains, Phase IV (KMG-IV): sequencing the most valuable type-strain genomes for metagenomic binning, comparative biology and taxonomic classification.</title>
        <authorList>
            <person name="Goeker M."/>
        </authorList>
    </citation>
    <scope>NUCLEOTIDE SEQUENCE [LARGE SCALE GENOMIC DNA]</scope>
    <source>
        <strain evidence="2 3">DSM 11490</strain>
    </source>
</reference>
<proteinExistence type="predicted"/>
<organism evidence="2 3">
    <name type="scientific">Methylorubrum thiocyanatum</name>
    <dbReference type="NCBI Taxonomy" id="47958"/>
    <lineage>
        <taxon>Bacteria</taxon>
        <taxon>Pseudomonadati</taxon>
        <taxon>Pseudomonadota</taxon>
        <taxon>Alphaproteobacteria</taxon>
        <taxon>Hyphomicrobiales</taxon>
        <taxon>Methylobacteriaceae</taxon>
        <taxon>Methylorubrum</taxon>
    </lineage>
</organism>
<dbReference type="RefSeq" id="WP_182554254.1">
    <property type="nucleotide sequence ID" value="NZ_BPRF01000005.1"/>
</dbReference>
<comment type="caution">
    <text evidence="2">The sequence shown here is derived from an EMBL/GenBank/DDBJ whole genome shotgun (WGS) entry which is preliminary data.</text>
</comment>
<evidence type="ECO:0000313" key="2">
    <source>
        <dbReference type="EMBL" id="MBA8912068.1"/>
    </source>
</evidence>
<evidence type="ECO:0000256" key="1">
    <source>
        <dbReference type="SAM" id="MobiDB-lite"/>
    </source>
</evidence>
<dbReference type="AlphaFoldDB" id="A0AA40RZY5"/>
<feature type="compositionally biased region" description="Low complexity" evidence="1">
    <location>
        <begin position="42"/>
        <end position="53"/>
    </location>
</feature>
<dbReference type="Proteomes" id="UP000543554">
    <property type="component" value="Unassembled WGS sequence"/>
</dbReference>
<gene>
    <name evidence="2" type="ORF">HNR51_001136</name>
</gene>
<feature type="region of interest" description="Disordered" evidence="1">
    <location>
        <begin position="38"/>
        <end position="59"/>
    </location>
</feature>
<dbReference type="EMBL" id="JACJIB010000002">
    <property type="protein sequence ID" value="MBA8912068.1"/>
    <property type="molecule type" value="Genomic_DNA"/>
</dbReference>
<accession>A0AA40RZY5</accession>
<name>A0AA40RZY5_9HYPH</name>
<sequence length="117" mass="11653">MAGHRAKASAFLGGDAAMTMPAETATAAPVASGRFGFSGIEPSAAPAPTMATPDPKKDDGLDAASILKMLAGEKDLGSLAAPAAGGATAAPAPPPMVPIQRRAAPFDRDAFLALLRR</sequence>
<keyword evidence="3" id="KW-1185">Reference proteome</keyword>
<evidence type="ECO:0000313" key="3">
    <source>
        <dbReference type="Proteomes" id="UP000543554"/>
    </source>
</evidence>